<dbReference type="Pfam" id="PF03091">
    <property type="entry name" value="CutA1"/>
    <property type="match status" value="1"/>
</dbReference>
<dbReference type="InterPro" id="IPR011322">
    <property type="entry name" value="N-reg_PII-like_a/b"/>
</dbReference>
<dbReference type="GO" id="GO:0010038">
    <property type="term" value="P:response to metal ion"/>
    <property type="evidence" value="ECO:0007669"/>
    <property type="project" value="InterPro"/>
</dbReference>
<dbReference type="PANTHER" id="PTHR23419:SF8">
    <property type="entry name" value="FI09726P"/>
    <property type="match status" value="1"/>
</dbReference>
<evidence type="ECO:0000313" key="3">
    <source>
        <dbReference type="Proteomes" id="UP000198873"/>
    </source>
</evidence>
<name>A0A1I6RGQ7_9ACTN</name>
<accession>A0A1I6RGQ7</accession>
<dbReference type="EMBL" id="FPAB01000003">
    <property type="protein sequence ID" value="SFS63911.1"/>
    <property type="molecule type" value="Genomic_DNA"/>
</dbReference>
<sequence length="107" mass="11800">MTTHVLACTTTDSEQSARELAASAIEARLAACAQVEGPITSVYRWQGEVETATEWRVTYKTTAARYPDLQAHLLARHPYDTPELITTPVTGGSDAYLRWLEEQVSSS</sequence>
<comment type="similarity">
    <text evidence="1">Belongs to the CutA family.</text>
</comment>
<organism evidence="2 3">
    <name type="scientific">Streptomyces harbinensis</name>
    <dbReference type="NCBI Taxonomy" id="1176198"/>
    <lineage>
        <taxon>Bacteria</taxon>
        <taxon>Bacillati</taxon>
        <taxon>Actinomycetota</taxon>
        <taxon>Actinomycetes</taxon>
        <taxon>Kitasatosporales</taxon>
        <taxon>Streptomycetaceae</taxon>
        <taxon>Streptomyces</taxon>
    </lineage>
</organism>
<dbReference type="STRING" id="1176198.SAMN05444716_10369"/>
<dbReference type="Gene3D" id="3.30.70.120">
    <property type="match status" value="1"/>
</dbReference>
<proteinExistence type="inferred from homology"/>
<protein>
    <submittedName>
        <fullName evidence="2">Divalent cation tolerance protein</fullName>
    </submittedName>
</protein>
<gene>
    <name evidence="2" type="ORF">SAMN05444716_10369</name>
</gene>
<dbReference type="AlphaFoldDB" id="A0A1I6RGQ7"/>
<keyword evidence="3" id="KW-1185">Reference proteome</keyword>
<dbReference type="SUPFAM" id="SSF54913">
    <property type="entry name" value="GlnB-like"/>
    <property type="match status" value="1"/>
</dbReference>
<dbReference type="InterPro" id="IPR004323">
    <property type="entry name" value="Ion_tolerance_CutA"/>
</dbReference>
<reference evidence="3" key="1">
    <citation type="submission" date="2016-10" db="EMBL/GenBank/DDBJ databases">
        <authorList>
            <person name="Varghese N."/>
            <person name="Submissions S."/>
        </authorList>
    </citation>
    <scope>NUCLEOTIDE SEQUENCE [LARGE SCALE GENOMIC DNA]</scope>
    <source>
        <strain evidence="3">CGMCC 4.7047</strain>
    </source>
</reference>
<evidence type="ECO:0000256" key="1">
    <source>
        <dbReference type="ARBA" id="ARBA00010169"/>
    </source>
</evidence>
<dbReference type="GO" id="GO:0005507">
    <property type="term" value="F:copper ion binding"/>
    <property type="evidence" value="ECO:0007669"/>
    <property type="project" value="TreeGrafter"/>
</dbReference>
<dbReference type="PANTHER" id="PTHR23419">
    <property type="entry name" value="DIVALENT CATION TOLERANCE CUTA-RELATED"/>
    <property type="match status" value="1"/>
</dbReference>
<dbReference type="Proteomes" id="UP000198873">
    <property type="component" value="Unassembled WGS sequence"/>
</dbReference>
<dbReference type="InterPro" id="IPR015867">
    <property type="entry name" value="N-reg_PII/ATP_PRibTrfase_C"/>
</dbReference>
<evidence type="ECO:0000313" key="2">
    <source>
        <dbReference type="EMBL" id="SFS63911.1"/>
    </source>
</evidence>
<dbReference type="RefSeq" id="WP_093842630.1">
    <property type="nucleotide sequence ID" value="NZ_FPAB01000003.1"/>
</dbReference>